<gene>
    <name evidence="1" type="ORF">QFC20_005376</name>
</gene>
<protein>
    <submittedName>
        <fullName evidence="1">Uncharacterized protein</fullName>
    </submittedName>
</protein>
<comment type="caution">
    <text evidence="1">The sequence shown here is derived from an EMBL/GenBank/DDBJ whole genome shotgun (WGS) entry which is preliminary data.</text>
</comment>
<evidence type="ECO:0000313" key="1">
    <source>
        <dbReference type="EMBL" id="KAJ9100887.1"/>
    </source>
</evidence>
<keyword evidence="2" id="KW-1185">Reference proteome</keyword>
<dbReference type="EMBL" id="JASBWS010000073">
    <property type="protein sequence ID" value="KAJ9100887.1"/>
    <property type="molecule type" value="Genomic_DNA"/>
</dbReference>
<dbReference type="Proteomes" id="UP001230649">
    <property type="component" value="Unassembled WGS sequence"/>
</dbReference>
<proteinExistence type="predicted"/>
<accession>A0ACC2VPR7</accession>
<name>A0ACC2VPR7_9TREE</name>
<sequence>MSDTSSPLTVMSSPLSELSAPPGSPEPFELPPAIEEASLPVEHIEVEDVNPVAAQHQEHQLDDPAQADTSNEQLDLFGDGDNSNEENEVVIINERSPVPEASIDLSHESPELIHQSGNIVQVRWAGTEGEEDLVIEVDENGYEIPEDTEIFTSEQQRVEEVESAEDDLQMEGERGVRSLLDICRGIVMRCASRYDDIGDLQYQQHPLFFSSLSSKQLEQLEGNSPIYGSSIVMQKSLPDYKTYEDKPPKSWRRVYKHLLREEERKILQAAEDMKASYAAEEMEKRARRTQMTSATLQDLGYRKKSLVSTGPSRAKPTLLGRVREKTIQERKFRAPPSLPSARVSTMESLIFPTSGPYATLGAFHPSSTTKAITTKASKGSSLPAPPFVFPSHGLRQQIREANDPMLSATPGGTAPPREKLLKNGVPEEESDSDEVTFVASSSVKGKDRSRARHSPPAALRETPPKPESQKRKRPVDMDFFSIPSASSANSRQNIRRSSILKGSSNDTADRSFGSASLAGTSSSHTHISPKSPAAVIQRATVTPATTARSPAEGSRARLNTTLFVPKRRKVH</sequence>
<evidence type="ECO:0000313" key="2">
    <source>
        <dbReference type="Proteomes" id="UP001230649"/>
    </source>
</evidence>
<reference evidence="1" key="1">
    <citation type="submission" date="2023-04" db="EMBL/GenBank/DDBJ databases">
        <title>Draft Genome sequencing of Naganishia species isolated from polar environments using Oxford Nanopore Technology.</title>
        <authorList>
            <person name="Leo P."/>
            <person name="Venkateswaran K."/>
        </authorList>
    </citation>
    <scope>NUCLEOTIDE SEQUENCE</scope>
    <source>
        <strain evidence="1">MNA-CCFEE 5262</strain>
    </source>
</reference>
<organism evidence="1 2">
    <name type="scientific">Naganishia adeliensis</name>
    <dbReference type="NCBI Taxonomy" id="92952"/>
    <lineage>
        <taxon>Eukaryota</taxon>
        <taxon>Fungi</taxon>
        <taxon>Dikarya</taxon>
        <taxon>Basidiomycota</taxon>
        <taxon>Agaricomycotina</taxon>
        <taxon>Tremellomycetes</taxon>
        <taxon>Filobasidiales</taxon>
        <taxon>Filobasidiaceae</taxon>
        <taxon>Naganishia</taxon>
    </lineage>
</organism>